<evidence type="ECO:0000256" key="1">
    <source>
        <dbReference type="SAM" id="Coils"/>
    </source>
</evidence>
<dbReference type="Gene3D" id="1.20.58.430">
    <property type="entry name" value="Type IV secretion system, VirB5-domain"/>
    <property type="match status" value="1"/>
</dbReference>
<keyword evidence="1" id="KW-0175">Coiled coil</keyword>
<proteinExistence type="predicted"/>
<feature type="coiled-coil region" evidence="1">
    <location>
        <begin position="40"/>
        <end position="74"/>
    </location>
</feature>
<organism evidence="3 4">
    <name type="scientific">Oligella urethralis</name>
    <dbReference type="NCBI Taxonomy" id="90245"/>
    <lineage>
        <taxon>Bacteria</taxon>
        <taxon>Pseudomonadati</taxon>
        <taxon>Pseudomonadota</taxon>
        <taxon>Betaproteobacteria</taxon>
        <taxon>Burkholderiales</taxon>
        <taxon>Alcaligenaceae</taxon>
        <taxon>Oligella</taxon>
    </lineage>
</organism>
<dbReference type="Pfam" id="PF07996">
    <property type="entry name" value="T4SS"/>
    <property type="match status" value="1"/>
</dbReference>
<dbReference type="SUPFAM" id="SSF101082">
    <property type="entry name" value="Typo IV secretion system protein TraC"/>
    <property type="match status" value="1"/>
</dbReference>
<accession>A0A2X1WNX3</accession>
<dbReference type="CDD" id="cd14262">
    <property type="entry name" value="VirB5_like"/>
    <property type="match status" value="1"/>
</dbReference>
<evidence type="ECO:0000313" key="4">
    <source>
        <dbReference type="Proteomes" id="UP000250242"/>
    </source>
</evidence>
<keyword evidence="2" id="KW-0732">Signal</keyword>
<dbReference type="InterPro" id="IPR014158">
    <property type="entry name" value="T4SS_VirB5"/>
</dbReference>
<gene>
    <name evidence="3" type="ORF">NCTC11009_01671</name>
</gene>
<evidence type="ECO:0000256" key="2">
    <source>
        <dbReference type="SAM" id="SignalP"/>
    </source>
</evidence>
<dbReference type="InterPro" id="IPR023220">
    <property type="entry name" value="T4SS_VirB5-domain"/>
</dbReference>
<sequence length="219" mass="24315">MKVQLKKTVKTAMLPIMVCVALGSSPLYAQGIPVIDASAIAKHIEQIARMKDQIENQVSQIVELKNQVQALTSVDALKDAAKSMALDNIPTEWKDIYKDIGGLTQVDVDKLLSGNNYNPNGAQLNLVNYANSLEKAFKETTDRFSRLDVLQAKLQKATNIKEAADIQNQIATENAAIAVSQTQLDNLARVYEIQKEIHKEQKIRFEHCEAMRSFGGECK</sequence>
<feature type="chain" id="PRO_5015943711" evidence="2">
    <location>
        <begin position="30"/>
        <end position="219"/>
    </location>
</feature>
<protein>
    <submittedName>
        <fullName evidence="3">P-type DNA transfer protein VirB5</fullName>
    </submittedName>
</protein>
<name>A0A2X1WNX3_9BURK</name>
<feature type="signal peptide" evidence="2">
    <location>
        <begin position="1"/>
        <end position="29"/>
    </location>
</feature>
<dbReference type="Proteomes" id="UP000250242">
    <property type="component" value="Unassembled WGS sequence"/>
</dbReference>
<dbReference type="RefSeq" id="WP_113062675.1">
    <property type="nucleotide sequence ID" value="NZ_UATH01000001.1"/>
</dbReference>
<reference evidence="3 4" key="1">
    <citation type="submission" date="2018-06" db="EMBL/GenBank/DDBJ databases">
        <authorList>
            <consortium name="Pathogen Informatics"/>
            <person name="Doyle S."/>
        </authorList>
    </citation>
    <scope>NUCLEOTIDE SEQUENCE [LARGE SCALE GENOMIC DNA]</scope>
    <source>
        <strain evidence="3 4">NCTC11009</strain>
    </source>
</reference>
<evidence type="ECO:0000313" key="3">
    <source>
        <dbReference type="EMBL" id="SPY08445.1"/>
    </source>
</evidence>
<dbReference type="AlphaFoldDB" id="A0A2X1WNX3"/>
<dbReference type="EMBL" id="UATH01000001">
    <property type="protein sequence ID" value="SPY08445.1"/>
    <property type="molecule type" value="Genomic_DNA"/>
</dbReference>